<protein>
    <submittedName>
        <fullName evidence="2">Uncharacterized protein</fullName>
    </submittedName>
</protein>
<name>A0A926ZM94_9CYAN</name>
<keyword evidence="1" id="KW-0472">Membrane</keyword>
<evidence type="ECO:0000313" key="3">
    <source>
        <dbReference type="Proteomes" id="UP000641646"/>
    </source>
</evidence>
<feature type="transmembrane region" description="Helical" evidence="1">
    <location>
        <begin position="6"/>
        <end position="24"/>
    </location>
</feature>
<gene>
    <name evidence="2" type="ORF">H6G03_33165</name>
</gene>
<evidence type="ECO:0000313" key="2">
    <source>
        <dbReference type="EMBL" id="MBD2185856.1"/>
    </source>
</evidence>
<proteinExistence type="predicted"/>
<keyword evidence="1" id="KW-1133">Transmembrane helix</keyword>
<dbReference type="RefSeq" id="WP_190474574.1">
    <property type="nucleotide sequence ID" value="NZ_JACJPW010000146.1"/>
</dbReference>
<evidence type="ECO:0000256" key="1">
    <source>
        <dbReference type="SAM" id="Phobius"/>
    </source>
</evidence>
<dbReference type="Proteomes" id="UP000641646">
    <property type="component" value="Unassembled WGS sequence"/>
</dbReference>
<comment type="caution">
    <text evidence="2">The sequence shown here is derived from an EMBL/GenBank/DDBJ whole genome shotgun (WGS) entry which is preliminary data.</text>
</comment>
<reference evidence="2" key="2">
    <citation type="submission" date="2020-08" db="EMBL/GenBank/DDBJ databases">
        <authorList>
            <person name="Chen M."/>
            <person name="Teng W."/>
            <person name="Zhao L."/>
            <person name="Hu C."/>
            <person name="Zhou Y."/>
            <person name="Han B."/>
            <person name="Song L."/>
            <person name="Shu W."/>
        </authorList>
    </citation>
    <scope>NUCLEOTIDE SEQUENCE</scope>
    <source>
        <strain evidence="2">FACHB-1375</strain>
    </source>
</reference>
<keyword evidence="3" id="KW-1185">Reference proteome</keyword>
<dbReference type="AlphaFoldDB" id="A0A926ZM94"/>
<accession>A0A926ZM94</accession>
<organism evidence="2 3">
    <name type="scientific">Aerosakkonema funiforme FACHB-1375</name>
    <dbReference type="NCBI Taxonomy" id="2949571"/>
    <lineage>
        <taxon>Bacteria</taxon>
        <taxon>Bacillati</taxon>
        <taxon>Cyanobacteriota</taxon>
        <taxon>Cyanophyceae</taxon>
        <taxon>Oscillatoriophycideae</taxon>
        <taxon>Aerosakkonematales</taxon>
        <taxon>Aerosakkonemataceae</taxon>
        <taxon>Aerosakkonema</taxon>
    </lineage>
</organism>
<reference evidence="2" key="1">
    <citation type="journal article" date="2015" name="ISME J.">
        <title>Draft Genome Sequence of Streptomyces incarnatus NRRL8089, which Produces the Nucleoside Antibiotic Sinefungin.</title>
        <authorList>
            <person name="Oshima K."/>
            <person name="Hattori M."/>
            <person name="Shimizu H."/>
            <person name="Fukuda K."/>
            <person name="Nemoto M."/>
            <person name="Inagaki K."/>
            <person name="Tamura T."/>
        </authorList>
    </citation>
    <scope>NUCLEOTIDE SEQUENCE</scope>
    <source>
        <strain evidence="2">FACHB-1375</strain>
    </source>
</reference>
<keyword evidence="1" id="KW-0812">Transmembrane</keyword>
<sequence length="120" mass="13593">MIPVVVAINTLIALINFYIAWRVWKLRQILARAANAILTAERGTHNVLYNAPNAISKGQKGVSLLRERYQVLEIQIQRVQQIIGLLALLGKVWQKPRSQLAKQSKFLKKVAKLPIERGQS</sequence>
<dbReference type="EMBL" id="JACJPW010000146">
    <property type="protein sequence ID" value="MBD2185856.1"/>
    <property type="molecule type" value="Genomic_DNA"/>
</dbReference>